<evidence type="ECO:0000313" key="2">
    <source>
        <dbReference type="EMBL" id="MBB5072599.1"/>
    </source>
</evidence>
<dbReference type="SUPFAM" id="SSF52833">
    <property type="entry name" value="Thioredoxin-like"/>
    <property type="match status" value="1"/>
</dbReference>
<comment type="caution">
    <text evidence="2">The sequence shown here is derived from an EMBL/GenBank/DDBJ whole genome shotgun (WGS) entry which is preliminary data.</text>
</comment>
<dbReference type="EMBL" id="JACHIV010000001">
    <property type="protein sequence ID" value="MBB5072599.1"/>
    <property type="molecule type" value="Genomic_DNA"/>
</dbReference>
<proteinExistence type="predicted"/>
<name>A0A840NTJ8_9PSEU</name>
<dbReference type="PANTHER" id="PTHR34386:SF1">
    <property type="entry name" value="GLUTAREDOXIN-LIKE PROTEIN NRDH"/>
    <property type="match status" value="1"/>
</dbReference>
<dbReference type="PANTHER" id="PTHR34386">
    <property type="entry name" value="GLUTAREDOXIN"/>
    <property type="match status" value="1"/>
</dbReference>
<dbReference type="InterPro" id="IPR036249">
    <property type="entry name" value="Thioredoxin-like_sf"/>
</dbReference>
<dbReference type="GO" id="GO:0009055">
    <property type="term" value="F:electron transfer activity"/>
    <property type="evidence" value="ECO:0007669"/>
    <property type="project" value="TreeGrafter"/>
</dbReference>
<accession>A0A840NTJ8</accession>
<reference evidence="2 3" key="1">
    <citation type="submission" date="2020-08" db="EMBL/GenBank/DDBJ databases">
        <title>Sequencing the genomes of 1000 actinobacteria strains.</title>
        <authorList>
            <person name="Klenk H.-P."/>
        </authorList>
    </citation>
    <scope>NUCLEOTIDE SEQUENCE [LARGE SCALE GENOMIC DNA]</scope>
    <source>
        <strain evidence="2 3">DSM 45582</strain>
    </source>
</reference>
<dbReference type="PROSITE" id="PS51354">
    <property type="entry name" value="GLUTAREDOXIN_2"/>
    <property type="match status" value="1"/>
</dbReference>
<feature type="domain" description="Glutaredoxin" evidence="1">
    <location>
        <begin position="18"/>
        <end position="73"/>
    </location>
</feature>
<sequence>MSADGERTDEGGTGAELIVYTRPGCPFCTSLRAGLRRQDLEFREIDIWQEQGAAAAVRAIADGNETVPTVVLGDWSAVNPSASQVLDAVREHAPELLPESKPGLVSGALNALGLRQTD</sequence>
<gene>
    <name evidence="2" type="ORF">BJ969_005687</name>
</gene>
<dbReference type="InterPro" id="IPR002109">
    <property type="entry name" value="Glutaredoxin"/>
</dbReference>
<dbReference type="InterPro" id="IPR051548">
    <property type="entry name" value="Grx-like_ET"/>
</dbReference>
<dbReference type="AlphaFoldDB" id="A0A840NTJ8"/>
<evidence type="ECO:0000313" key="3">
    <source>
        <dbReference type="Proteomes" id="UP000580474"/>
    </source>
</evidence>
<dbReference type="Gene3D" id="3.40.30.10">
    <property type="entry name" value="Glutaredoxin"/>
    <property type="match status" value="1"/>
</dbReference>
<evidence type="ECO:0000259" key="1">
    <source>
        <dbReference type="Pfam" id="PF00462"/>
    </source>
</evidence>
<keyword evidence="3" id="KW-1185">Reference proteome</keyword>
<dbReference type="Pfam" id="PF00462">
    <property type="entry name" value="Glutaredoxin"/>
    <property type="match status" value="1"/>
</dbReference>
<protein>
    <submittedName>
        <fullName evidence="2">Glutaredoxin-like protein</fullName>
    </submittedName>
</protein>
<dbReference type="RefSeq" id="WP_184484058.1">
    <property type="nucleotide sequence ID" value="NZ_JACHIV010000001.1"/>
</dbReference>
<dbReference type="GO" id="GO:0045454">
    <property type="term" value="P:cell redox homeostasis"/>
    <property type="evidence" value="ECO:0007669"/>
    <property type="project" value="TreeGrafter"/>
</dbReference>
<organism evidence="2 3">
    <name type="scientific">Saccharopolyspora gloriosae</name>
    <dbReference type="NCBI Taxonomy" id="455344"/>
    <lineage>
        <taxon>Bacteria</taxon>
        <taxon>Bacillati</taxon>
        <taxon>Actinomycetota</taxon>
        <taxon>Actinomycetes</taxon>
        <taxon>Pseudonocardiales</taxon>
        <taxon>Pseudonocardiaceae</taxon>
        <taxon>Saccharopolyspora</taxon>
    </lineage>
</organism>
<dbReference type="Proteomes" id="UP000580474">
    <property type="component" value="Unassembled WGS sequence"/>
</dbReference>